<dbReference type="RefSeq" id="WP_272029207.1">
    <property type="nucleotide sequence ID" value="NZ_JAQLSF010000001.1"/>
</dbReference>
<dbReference type="CDD" id="cd02526">
    <property type="entry name" value="GT2_RfbF_like"/>
    <property type="match status" value="1"/>
</dbReference>
<name>A0AAW6A7B0_LACPA</name>
<dbReference type="InterPro" id="IPR029044">
    <property type="entry name" value="Nucleotide-diphossugar_trans"/>
</dbReference>
<evidence type="ECO:0000313" key="2">
    <source>
        <dbReference type="EMBL" id="MDB1565701.1"/>
    </source>
</evidence>
<evidence type="ECO:0000313" key="3">
    <source>
        <dbReference type="Proteomes" id="UP001212327"/>
    </source>
</evidence>
<gene>
    <name evidence="2" type="ORF">PGA78_13225</name>
</gene>
<accession>A0AAW6A7B0</accession>
<dbReference type="InterPro" id="IPR001173">
    <property type="entry name" value="Glyco_trans_2-like"/>
</dbReference>
<dbReference type="InterPro" id="IPR050834">
    <property type="entry name" value="Glycosyltransf_2"/>
</dbReference>
<evidence type="ECO:0000259" key="1">
    <source>
        <dbReference type="Pfam" id="PF00535"/>
    </source>
</evidence>
<reference evidence="2 3" key="1">
    <citation type="submission" date="2023-01" db="EMBL/GenBank/DDBJ databases">
        <title>Complete genome sequence of Lacticaseibacillus paracasei SRCM217440 isolated from Makgeolli.</title>
        <authorList>
            <person name="Yang H.-G."/>
            <person name="Jeong S.-J."/>
            <person name="Ha G.-S."/>
            <person name="Yang H.-J."/>
            <person name="Jeong D.-Y."/>
        </authorList>
    </citation>
    <scope>NUCLEOTIDE SEQUENCE [LARGE SCALE GENOMIC DNA]</scope>
    <source>
        <strain evidence="2 3">SRCM217440</strain>
    </source>
</reference>
<dbReference type="PANTHER" id="PTHR43685">
    <property type="entry name" value="GLYCOSYLTRANSFERASE"/>
    <property type="match status" value="1"/>
</dbReference>
<dbReference type="Pfam" id="PF00535">
    <property type="entry name" value="Glycos_transf_2"/>
    <property type="match status" value="1"/>
</dbReference>
<dbReference type="AlphaFoldDB" id="A0AAW6A7B0"/>
<dbReference type="EMBL" id="JAQLSF010000001">
    <property type="protein sequence ID" value="MDB1565701.1"/>
    <property type="molecule type" value="Genomic_DNA"/>
</dbReference>
<feature type="domain" description="Glycosyltransferase 2-like" evidence="1">
    <location>
        <begin position="13"/>
        <end position="130"/>
    </location>
</feature>
<dbReference type="Proteomes" id="UP001212327">
    <property type="component" value="Unassembled WGS sequence"/>
</dbReference>
<dbReference type="Gene3D" id="3.90.550.10">
    <property type="entry name" value="Spore Coat Polysaccharide Biosynthesis Protein SpsA, Chain A"/>
    <property type="match status" value="1"/>
</dbReference>
<dbReference type="SUPFAM" id="SSF53448">
    <property type="entry name" value="Nucleotide-diphospho-sugar transferases"/>
    <property type="match status" value="1"/>
</dbReference>
<sequence>MIDKQIESIYAGVVTFNPNLDQLEKSIQAIQDQVSSVIVFDNGSDNISEVLQRTNGNYKVKVLRSSFNIGIAAALNRLMKYGEKHNYVWMLALDQDSICSVGYVAELQTYIGKERNIGIIAPTIVDRNVGVVGHTAKEPYKLVRTCITSGAIYRIDVWSEIGGYDESMFIDSVDFEYCYRLRAAGYNILLAQRPTLSHALGNSQKHHFLFFRVLVTNHSAFRKYYISRNNIYYPMKHHLWILLIRGNIRNAWLVVQTLLYESNKAQKVKSILTGWRDGYRFFWKRGSNAH</sequence>
<comment type="caution">
    <text evidence="2">The sequence shown here is derived from an EMBL/GenBank/DDBJ whole genome shotgun (WGS) entry which is preliminary data.</text>
</comment>
<protein>
    <submittedName>
        <fullName evidence="2">Glycosyltransferase family 2 protein</fullName>
    </submittedName>
</protein>
<proteinExistence type="predicted"/>
<dbReference type="PANTHER" id="PTHR43685:SF2">
    <property type="entry name" value="GLYCOSYLTRANSFERASE 2-LIKE DOMAIN-CONTAINING PROTEIN"/>
    <property type="match status" value="1"/>
</dbReference>
<organism evidence="2 3">
    <name type="scientific">Lacticaseibacillus paracasei</name>
    <name type="common">Lactobacillus paracasei</name>
    <dbReference type="NCBI Taxonomy" id="1597"/>
    <lineage>
        <taxon>Bacteria</taxon>
        <taxon>Bacillati</taxon>
        <taxon>Bacillota</taxon>
        <taxon>Bacilli</taxon>
        <taxon>Lactobacillales</taxon>
        <taxon>Lactobacillaceae</taxon>
        <taxon>Lacticaseibacillus</taxon>
    </lineage>
</organism>